<feature type="region of interest" description="Disordered" evidence="3">
    <location>
        <begin position="21"/>
        <end position="41"/>
    </location>
</feature>
<evidence type="ECO:0000256" key="1">
    <source>
        <dbReference type="ARBA" id="ARBA00023242"/>
    </source>
</evidence>
<dbReference type="InterPro" id="IPR038269">
    <property type="entry name" value="SCAN_sf"/>
</dbReference>
<dbReference type="SMART" id="SM00431">
    <property type="entry name" value="SCAN"/>
    <property type="match status" value="1"/>
</dbReference>
<reference evidence="5 6" key="1">
    <citation type="submission" date="2021-02" db="EMBL/GenBank/DDBJ databases">
        <title>Safari Cat Assemblies.</title>
        <authorList>
            <person name="Bredemeyer K.R."/>
            <person name="Murphy W.J."/>
        </authorList>
    </citation>
    <scope>NUCLEOTIDE SEQUENCE [LARGE SCALE GENOMIC DNA]</scope>
</reference>
<name>A0ABI7VWF9_FELCA</name>
<reference evidence="5" key="2">
    <citation type="submission" date="2025-08" db="UniProtKB">
        <authorList>
            <consortium name="Ensembl"/>
        </authorList>
    </citation>
    <scope>IDENTIFICATION</scope>
    <source>
        <strain evidence="5">breed Abyssinian</strain>
    </source>
</reference>
<feature type="domain" description="SCAN box" evidence="4">
    <location>
        <begin position="47"/>
        <end position="85"/>
    </location>
</feature>
<proteinExistence type="predicted"/>
<dbReference type="Gene3D" id="1.10.4020.10">
    <property type="entry name" value="DNA breaking-rejoining enzymes"/>
    <property type="match status" value="1"/>
</dbReference>
<comment type="subcellular location">
    <subcellularLocation>
        <location evidence="2">Nucleus</location>
    </subcellularLocation>
</comment>
<evidence type="ECO:0000256" key="2">
    <source>
        <dbReference type="PROSITE-ProRule" id="PRU00187"/>
    </source>
</evidence>
<dbReference type="Pfam" id="PF02023">
    <property type="entry name" value="SCAN"/>
    <property type="match status" value="1"/>
</dbReference>
<dbReference type="InterPro" id="IPR003309">
    <property type="entry name" value="SCAN_dom"/>
</dbReference>
<dbReference type="SUPFAM" id="SSF47353">
    <property type="entry name" value="Retrovirus capsid dimerization domain-like"/>
    <property type="match status" value="1"/>
</dbReference>
<evidence type="ECO:0000256" key="3">
    <source>
        <dbReference type="SAM" id="MobiDB-lite"/>
    </source>
</evidence>
<keyword evidence="6" id="KW-1185">Reference proteome</keyword>
<dbReference type="PROSITE" id="PS50804">
    <property type="entry name" value="SCAN_BOX"/>
    <property type="match status" value="1"/>
</dbReference>
<evidence type="ECO:0000313" key="6">
    <source>
        <dbReference type="Proteomes" id="UP000823872"/>
    </source>
</evidence>
<dbReference type="InterPro" id="IPR050916">
    <property type="entry name" value="SCAN-C2H2_zinc_finger"/>
</dbReference>
<evidence type="ECO:0000259" key="4">
    <source>
        <dbReference type="PROSITE" id="PS50804"/>
    </source>
</evidence>
<sequence length="125" mass="14214">MMTEESEVVLISAPQVQVPSESLYEDSVEDHETMSQRNPPNAAASWQTFRKFHYEDAAGPRDVLRHLQKLSGQWLRPDIQTKSRLWRCWYRSTSRLSCPRSSDLRPGDVSLGSEALPLGSCAAYM</sequence>
<organism evidence="5 6">
    <name type="scientific">Felis catus</name>
    <name type="common">Cat</name>
    <name type="synonym">Felis silvestris catus</name>
    <dbReference type="NCBI Taxonomy" id="9685"/>
    <lineage>
        <taxon>Eukaryota</taxon>
        <taxon>Metazoa</taxon>
        <taxon>Chordata</taxon>
        <taxon>Craniata</taxon>
        <taxon>Vertebrata</taxon>
        <taxon>Euteleostomi</taxon>
        <taxon>Mammalia</taxon>
        <taxon>Eutheria</taxon>
        <taxon>Laurasiatheria</taxon>
        <taxon>Carnivora</taxon>
        <taxon>Feliformia</taxon>
        <taxon>Felidae</taxon>
        <taxon>Felinae</taxon>
        <taxon>Felis</taxon>
    </lineage>
</organism>
<protein>
    <recommendedName>
        <fullName evidence="4">SCAN box domain-containing protein</fullName>
    </recommendedName>
</protein>
<reference evidence="5" key="3">
    <citation type="submission" date="2025-09" db="UniProtKB">
        <authorList>
            <consortium name="Ensembl"/>
        </authorList>
    </citation>
    <scope>IDENTIFICATION</scope>
    <source>
        <strain evidence="5">breed Abyssinian</strain>
    </source>
</reference>
<evidence type="ECO:0000313" key="5">
    <source>
        <dbReference type="Ensembl" id="ENSFCTP00005002483.1"/>
    </source>
</evidence>
<dbReference type="Proteomes" id="UP000823872">
    <property type="component" value="Chromosome A3"/>
</dbReference>
<dbReference type="PANTHER" id="PTHR45935">
    <property type="entry name" value="PROTEIN ZBED8-RELATED"/>
    <property type="match status" value="1"/>
</dbReference>
<dbReference type="Ensembl" id="ENSFCTT00005004168.1">
    <property type="protein sequence ID" value="ENSFCTP00005002483.1"/>
    <property type="gene ID" value="ENSFCTG00005001629.1"/>
</dbReference>
<accession>A0ABI7VWF9</accession>
<keyword evidence="1 2" id="KW-0539">Nucleus</keyword>
<dbReference type="PANTHER" id="PTHR45935:SF14">
    <property type="entry name" value="SCAN BOX DOMAIN-CONTAINING PROTEIN"/>
    <property type="match status" value="1"/>
</dbReference>